<dbReference type="EMBL" id="JAAKZY010000011">
    <property type="protein sequence ID" value="NGO07171.1"/>
    <property type="molecule type" value="Genomic_DNA"/>
</dbReference>
<evidence type="ECO:0000256" key="3">
    <source>
        <dbReference type="ARBA" id="ARBA00022448"/>
    </source>
</evidence>
<accession>A0A6G4UZJ8</accession>
<dbReference type="PANTHER" id="PTHR43297:SF2">
    <property type="entry name" value="DIPEPTIDE TRANSPORT ATP-BINDING PROTEIN DPPD"/>
    <property type="match status" value="1"/>
</dbReference>
<gene>
    <name evidence="10" type="ORF">G5C60_05795</name>
</gene>
<dbReference type="AlphaFoldDB" id="A0A6G4UZJ8"/>
<feature type="domain" description="ABC transporter" evidence="9">
    <location>
        <begin position="66"/>
        <end position="316"/>
    </location>
</feature>
<dbReference type="InterPro" id="IPR050388">
    <property type="entry name" value="ABC_Ni/Peptide_Import"/>
</dbReference>
<evidence type="ECO:0000313" key="11">
    <source>
        <dbReference type="Proteomes" id="UP000472335"/>
    </source>
</evidence>
<evidence type="ECO:0000256" key="4">
    <source>
        <dbReference type="ARBA" id="ARBA00022475"/>
    </source>
</evidence>
<comment type="similarity">
    <text evidence="2">Belongs to the ABC transporter superfamily.</text>
</comment>
<dbReference type="Pfam" id="PF00005">
    <property type="entry name" value="ABC_tran"/>
    <property type="match status" value="1"/>
</dbReference>
<proteinExistence type="inferred from homology"/>
<dbReference type="InterPro" id="IPR003593">
    <property type="entry name" value="AAA+_ATPase"/>
</dbReference>
<dbReference type="InterPro" id="IPR013563">
    <property type="entry name" value="Oligopep_ABC_C"/>
</dbReference>
<evidence type="ECO:0000256" key="2">
    <source>
        <dbReference type="ARBA" id="ARBA00005417"/>
    </source>
</evidence>
<dbReference type="SMART" id="SM00382">
    <property type="entry name" value="AAA"/>
    <property type="match status" value="1"/>
</dbReference>
<dbReference type="InterPro" id="IPR027417">
    <property type="entry name" value="P-loop_NTPase"/>
</dbReference>
<name>A0A6G4UZJ8_9ACTN</name>
<evidence type="ECO:0000259" key="9">
    <source>
        <dbReference type="PROSITE" id="PS50893"/>
    </source>
</evidence>
<feature type="compositionally biased region" description="Low complexity" evidence="8">
    <location>
        <begin position="25"/>
        <end position="46"/>
    </location>
</feature>
<keyword evidence="11" id="KW-1185">Reference proteome</keyword>
<dbReference type="PROSITE" id="PS00211">
    <property type="entry name" value="ABC_TRANSPORTER_1"/>
    <property type="match status" value="1"/>
</dbReference>
<keyword evidence="7" id="KW-0472">Membrane</keyword>
<reference evidence="10 11" key="1">
    <citation type="submission" date="2020-02" db="EMBL/GenBank/DDBJ databases">
        <title>Whole-genome analyses of novel actinobacteria.</title>
        <authorList>
            <person name="Sahin N."/>
            <person name="Gencbay T."/>
        </authorList>
    </citation>
    <scope>NUCLEOTIDE SEQUENCE [LARGE SCALE GENOMIC DNA]</scope>
    <source>
        <strain evidence="10 11">HC44</strain>
    </source>
</reference>
<dbReference type="GO" id="GO:0005886">
    <property type="term" value="C:plasma membrane"/>
    <property type="evidence" value="ECO:0007669"/>
    <property type="project" value="UniProtKB-SubCell"/>
</dbReference>
<keyword evidence="3" id="KW-0813">Transport</keyword>
<dbReference type="InterPro" id="IPR003439">
    <property type="entry name" value="ABC_transporter-like_ATP-bd"/>
</dbReference>
<evidence type="ECO:0000256" key="1">
    <source>
        <dbReference type="ARBA" id="ARBA00004202"/>
    </source>
</evidence>
<dbReference type="Gene3D" id="3.40.50.300">
    <property type="entry name" value="P-loop containing nucleotide triphosphate hydrolases"/>
    <property type="match status" value="1"/>
</dbReference>
<keyword evidence="5" id="KW-0547">Nucleotide-binding</keyword>
<dbReference type="SUPFAM" id="SSF52540">
    <property type="entry name" value="P-loop containing nucleoside triphosphate hydrolases"/>
    <property type="match status" value="1"/>
</dbReference>
<protein>
    <submittedName>
        <fullName evidence="10">ATP-binding cassette domain-containing protein</fullName>
    </submittedName>
</protein>
<dbReference type="PROSITE" id="PS50893">
    <property type="entry name" value="ABC_TRANSPORTER_2"/>
    <property type="match status" value="1"/>
</dbReference>
<comment type="caution">
    <text evidence="10">The sequence shown here is derived from an EMBL/GenBank/DDBJ whole genome shotgun (WGS) entry which is preliminary data.</text>
</comment>
<dbReference type="PANTHER" id="PTHR43297">
    <property type="entry name" value="OLIGOPEPTIDE TRANSPORT ATP-BINDING PROTEIN APPD"/>
    <property type="match status" value="1"/>
</dbReference>
<evidence type="ECO:0000313" key="10">
    <source>
        <dbReference type="EMBL" id="NGO07171.1"/>
    </source>
</evidence>
<dbReference type="GO" id="GO:0005524">
    <property type="term" value="F:ATP binding"/>
    <property type="evidence" value="ECO:0007669"/>
    <property type="project" value="UniProtKB-KW"/>
</dbReference>
<dbReference type="CDD" id="cd03257">
    <property type="entry name" value="ABC_NikE_OppD_transporters"/>
    <property type="match status" value="1"/>
</dbReference>
<evidence type="ECO:0000256" key="8">
    <source>
        <dbReference type="SAM" id="MobiDB-lite"/>
    </source>
</evidence>
<keyword evidence="6 10" id="KW-0067">ATP-binding</keyword>
<dbReference type="GO" id="GO:0015833">
    <property type="term" value="P:peptide transport"/>
    <property type="evidence" value="ECO:0007669"/>
    <property type="project" value="InterPro"/>
</dbReference>
<dbReference type="Pfam" id="PF08352">
    <property type="entry name" value="oligo_HPY"/>
    <property type="match status" value="1"/>
</dbReference>
<keyword evidence="4" id="KW-1003">Cell membrane</keyword>
<dbReference type="FunFam" id="3.40.50.300:FF:000016">
    <property type="entry name" value="Oligopeptide ABC transporter ATP-binding component"/>
    <property type="match status" value="1"/>
</dbReference>
<dbReference type="NCBIfam" id="TIGR01727">
    <property type="entry name" value="oligo_HPY"/>
    <property type="match status" value="1"/>
</dbReference>
<sequence>MRRGPATERSVSVPKPANEPPAAVPGTTAESSATAPATTARPIPTTQGAKGERTSTAPSPTRPETLVVDGLSVDIRTPSGPVPVVHGVSFAVRSGETLALLGESGCGKSMTAHAVAGLLDPAAEVVGGQARLDGEDMLGLGARARRRLAGPGLAIVFQDALSALNPVQTVGAQLAEPFRIHERASRRAARAKAVELMERVGIPEARSRADAYPHQFSGGMRQRLLIAMAVALRPKVLLADEPTTALDVTVQAQIMDLLRELRSEQQMALVLITHDLGLVAEHADRVAVMYAGTVVETGPVAEVFGKPNHPYTRGLLESVPAEQLKGSRLSSIPGAPPDPRAVPSGCAFRTRCPMARDLCATHRPTLASTGSGTGVDRASACHFGKELADA</sequence>
<feature type="region of interest" description="Disordered" evidence="8">
    <location>
        <begin position="1"/>
        <end position="65"/>
    </location>
</feature>
<organism evidence="10 11">
    <name type="scientific">Streptomyces scabichelini</name>
    <dbReference type="NCBI Taxonomy" id="2711217"/>
    <lineage>
        <taxon>Bacteria</taxon>
        <taxon>Bacillati</taxon>
        <taxon>Actinomycetota</taxon>
        <taxon>Actinomycetes</taxon>
        <taxon>Kitasatosporales</taxon>
        <taxon>Streptomycetaceae</taxon>
        <taxon>Streptomyces</taxon>
    </lineage>
</organism>
<evidence type="ECO:0000256" key="6">
    <source>
        <dbReference type="ARBA" id="ARBA00022840"/>
    </source>
</evidence>
<dbReference type="GO" id="GO:0016887">
    <property type="term" value="F:ATP hydrolysis activity"/>
    <property type="evidence" value="ECO:0007669"/>
    <property type="project" value="InterPro"/>
</dbReference>
<comment type="subcellular location">
    <subcellularLocation>
        <location evidence="1">Cell membrane</location>
        <topology evidence="1">Peripheral membrane protein</topology>
    </subcellularLocation>
</comment>
<dbReference type="InterPro" id="IPR017871">
    <property type="entry name" value="ABC_transporter-like_CS"/>
</dbReference>
<evidence type="ECO:0000256" key="7">
    <source>
        <dbReference type="ARBA" id="ARBA00023136"/>
    </source>
</evidence>
<evidence type="ECO:0000256" key="5">
    <source>
        <dbReference type="ARBA" id="ARBA00022741"/>
    </source>
</evidence>
<dbReference type="Proteomes" id="UP000472335">
    <property type="component" value="Unassembled WGS sequence"/>
</dbReference>